<keyword evidence="5" id="KW-0325">Glycoprotein</keyword>
<dbReference type="Gene3D" id="1.20.120.980">
    <property type="entry name" value="Serine carboxypeptidase S28, SKS domain"/>
    <property type="match status" value="2"/>
</dbReference>
<keyword evidence="7" id="KW-0472">Membrane</keyword>
<evidence type="ECO:0000256" key="7">
    <source>
        <dbReference type="SAM" id="Phobius"/>
    </source>
</evidence>
<dbReference type="PANTHER" id="PTHR11010">
    <property type="entry name" value="PROTEASE S28 PRO-X CARBOXYPEPTIDASE-RELATED"/>
    <property type="match status" value="1"/>
</dbReference>
<evidence type="ECO:0000256" key="2">
    <source>
        <dbReference type="ARBA" id="ARBA00022670"/>
    </source>
</evidence>
<keyword evidence="7" id="KW-0812">Transmembrane</keyword>
<dbReference type="AlphaFoldDB" id="K3WWU1"/>
<dbReference type="Pfam" id="PF05577">
    <property type="entry name" value="Peptidase_S28"/>
    <property type="match status" value="2"/>
</dbReference>
<evidence type="ECO:0000256" key="5">
    <source>
        <dbReference type="ARBA" id="ARBA00023180"/>
    </source>
</evidence>
<keyword evidence="4" id="KW-0378">Hydrolase</keyword>
<dbReference type="EnsemblProtists" id="PYU1_T009439">
    <property type="protein sequence ID" value="PYU1_T009439"/>
    <property type="gene ID" value="PYU1_G009421"/>
</dbReference>
<evidence type="ECO:0000256" key="6">
    <source>
        <dbReference type="SAM" id="MobiDB-lite"/>
    </source>
</evidence>
<feature type="transmembrane region" description="Helical" evidence="7">
    <location>
        <begin position="25"/>
        <end position="47"/>
    </location>
</feature>
<dbReference type="InterPro" id="IPR008758">
    <property type="entry name" value="Peptidase_S28"/>
</dbReference>
<evidence type="ECO:0000256" key="3">
    <source>
        <dbReference type="ARBA" id="ARBA00022729"/>
    </source>
</evidence>
<keyword evidence="9" id="KW-1185">Reference proteome</keyword>
<protein>
    <recommendedName>
        <fullName evidence="10">Lysosomal Pro-X carboxypeptidase</fullName>
    </recommendedName>
</protein>
<sequence>MAKESTLMLLTQQHASSSTPCRLRVLVLIVGATLATAAMLALSFDVVSSRSASPMQTMVSLSTMYPAKEDGTRDMLQFCEEKYITQELDHFHANGGGGTFEQRYFVCAKDNFDAKTGAIFFYLGNEADVTLYANNTGLMWENAKEFGALIVFAEHRYFGKSLPFGDDVLGHMEFLSVAQVLADYAVLIEGIKDKLNTDVPVIGFGGSYGGMLCTWFRLKYPHIVDGVIAASAPILAFMGDKKRSVDSEGFQRGVTFDMSEQAGSAVHCVPNVRRAFTTIAKLGKTASGRQEVADLLRVCESNPLDSEEDVSAIVDAVIDAYGNLAMGNYPYSTSYITSGASFLPAYPMRAACEHMKGEFAVDDHVGLLAAFRESFGVFLNSTKQQTCFFPHDPPSPSKAVEINAQGNFYGYIECAELYAPFSRDNVHDPFPVAPVDLVQDSENCFSQWQVRVRFNWAVTEFGSIKALHSTSNIVFSNGKYDPWSMIGISASISDSVVYLPIDESAHHLDLFFTHPQDPPAVTQARRAEKHHIRTWIDEFYAKKPVAAAERNKLEGNDGRFRKRAALGPLALSVVDFPPRVKTKQATAADHPSVTMAGTTSERSPILPTSNAGRSSGSLFNRLRRPRTWILLSGVALVVATVVIFSLRVSSTPGVAVSTGAPFVPTVFPAKEDGTRDMLQFCEEKFITQELDHFRANGGGDSFEMRYFVCAKENFNPKNGSIFFYVGNEADVTLYLNNTGLMWENAKAFNALIVFAEHRYFGKSIPFGDKVLDHMEYLASTQALADYAVLIEDLKDKMDIDVPVIGFGGSYGGMLGTWFRTKYPHVVDGVIAGSAPVLAFLGDKEHPVDSEGFLRVVTYDMSEAAGSAPNCIPNVRRAIVKLREIGKTDAGRKELATLFKLCDSNTLATEADVEGLVSSTLGAYGNLAMGNYPYPSSYITSGESFLPAYPVRASCEFLRPDFAEDDYQGLLAAFRESVGVFYNSTKKETCYFPTESPSNVTDIDIKGNFWGYLECSELYMPMGSDGIHDVFPPAPANETADDEACFATWGVHVRPRWANTLYGGVKALRTTSNIVFSQGTFDPWSATGVTETLSDSVVYVSIEGGAHHLDLFFTHPLDPPAVTAARQLELQHIQKWIAEFYVNKASN</sequence>
<dbReference type="HOGENOM" id="CLU_277140_0_0_1"/>
<reference evidence="9" key="2">
    <citation type="submission" date="2010-04" db="EMBL/GenBank/DDBJ databases">
        <authorList>
            <person name="Buell R."/>
            <person name="Hamilton J."/>
            <person name="Hostetler J."/>
        </authorList>
    </citation>
    <scope>NUCLEOTIDE SEQUENCE [LARGE SCALE GENOMIC DNA]</scope>
    <source>
        <strain evidence="9">DAOM:BR144</strain>
    </source>
</reference>
<comment type="similarity">
    <text evidence="1">Belongs to the peptidase S28 family.</text>
</comment>
<reference evidence="8" key="3">
    <citation type="submission" date="2015-02" db="UniProtKB">
        <authorList>
            <consortium name="EnsemblProtists"/>
        </authorList>
    </citation>
    <scope>IDENTIFICATION</scope>
    <source>
        <strain evidence="8">DAOM BR144</strain>
    </source>
</reference>
<evidence type="ECO:0000313" key="8">
    <source>
        <dbReference type="EnsemblProtists" id="PYU1_T009439"/>
    </source>
</evidence>
<dbReference type="PANTHER" id="PTHR11010:SF120">
    <property type="entry name" value="LYSOSOMAL PRO-X CARBOXYPEPTIDASE"/>
    <property type="match status" value="1"/>
</dbReference>
<dbReference type="InterPro" id="IPR042269">
    <property type="entry name" value="Ser_carbopepase_S28_SKS"/>
</dbReference>
<evidence type="ECO:0000313" key="9">
    <source>
        <dbReference type="Proteomes" id="UP000019132"/>
    </source>
</evidence>
<proteinExistence type="inferred from homology"/>
<evidence type="ECO:0000256" key="1">
    <source>
        <dbReference type="ARBA" id="ARBA00011079"/>
    </source>
</evidence>
<dbReference type="Proteomes" id="UP000019132">
    <property type="component" value="Unassembled WGS sequence"/>
</dbReference>
<accession>K3WWU1</accession>
<keyword evidence="3" id="KW-0732">Signal</keyword>
<dbReference type="InParanoid" id="K3WWU1"/>
<feature type="compositionally biased region" description="Polar residues" evidence="6">
    <location>
        <begin position="595"/>
        <end position="617"/>
    </location>
</feature>
<dbReference type="STRING" id="431595.K3WWU1"/>
<dbReference type="VEuPathDB" id="FungiDB:PYU1_G009421"/>
<feature type="region of interest" description="Disordered" evidence="6">
    <location>
        <begin position="583"/>
        <end position="617"/>
    </location>
</feature>
<evidence type="ECO:0000256" key="4">
    <source>
        <dbReference type="ARBA" id="ARBA00022801"/>
    </source>
</evidence>
<dbReference type="SUPFAM" id="SSF53474">
    <property type="entry name" value="alpha/beta-Hydrolases"/>
    <property type="match status" value="3"/>
</dbReference>
<dbReference type="eggNOG" id="KOG2183">
    <property type="taxonomic scope" value="Eukaryota"/>
</dbReference>
<dbReference type="InterPro" id="IPR029058">
    <property type="entry name" value="AB_hydrolase_fold"/>
</dbReference>
<keyword evidence="2" id="KW-0645">Protease</keyword>
<dbReference type="EMBL" id="GL376622">
    <property type="status" value="NOT_ANNOTATED_CDS"/>
    <property type="molecule type" value="Genomic_DNA"/>
</dbReference>
<dbReference type="Gene3D" id="3.40.50.1820">
    <property type="entry name" value="alpha/beta hydrolase"/>
    <property type="match status" value="2"/>
</dbReference>
<organism evidence="8 9">
    <name type="scientific">Globisporangium ultimum (strain ATCC 200006 / CBS 805.95 / DAOM BR144)</name>
    <name type="common">Pythium ultimum</name>
    <dbReference type="NCBI Taxonomy" id="431595"/>
    <lineage>
        <taxon>Eukaryota</taxon>
        <taxon>Sar</taxon>
        <taxon>Stramenopiles</taxon>
        <taxon>Oomycota</taxon>
        <taxon>Peronosporomycetes</taxon>
        <taxon>Pythiales</taxon>
        <taxon>Pythiaceae</taxon>
        <taxon>Globisporangium</taxon>
    </lineage>
</organism>
<dbReference type="GO" id="GO:0006508">
    <property type="term" value="P:proteolysis"/>
    <property type="evidence" value="ECO:0007669"/>
    <property type="project" value="UniProtKB-KW"/>
</dbReference>
<name>K3WWU1_GLOUD</name>
<reference evidence="9" key="1">
    <citation type="journal article" date="2010" name="Genome Biol.">
        <title>Genome sequence of the necrotrophic plant pathogen Pythium ultimum reveals original pathogenicity mechanisms and effector repertoire.</title>
        <authorList>
            <person name="Levesque C.A."/>
            <person name="Brouwer H."/>
            <person name="Cano L."/>
            <person name="Hamilton J.P."/>
            <person name="Holt C."/>
            <person name="Huitema E."/>
            <person name="Raffaele S."/>
            <person name="Robideau G.P."/>
            <person name="Thines M."/>
            <person name="Win J."/>
            <person name="Zerillo M.M."/>
            <person name="Beakes G.W."/>
            <person name="Boore J.L."/>
            <person name="Busam D."/>
            <person name="Dumas B."/>
            <person name="Ferriera S."/>
            <person name="Fuerstenberg S.I."/>
            <person name="Gachon C.M."/>
            <person name="Gaulin E."/>
            <person name="Govers F."/>
            <person name="Grenville-Briggs L."/>
            <person name="Horner N."/>
            <person name="Hostetler J."/>
            <person name="Jiang R.H."/>
            <person name="Johnson J."/>
            <person name="Krajaejun T."/>
            <person name="Lin H."/>
            <person name="Meijer H.J."/>
            <person name="Moore B."/>
            <person name="Morris P."/>
            <person name="Phuntmart V."/>
            <person name="Puiu D."/>
            <person name="Shetty J."/>
            <person name="Stajich J.E."/>
            <person name="Tripathy S."/>
            <person name="Wawra S."/>
            <person name="van West P."/>
            <person name="Whitty B.R."/>
            <person name="Coutinho P.M."/>
            <person name="Henrissat B."/>
            <person name="Martin F."/>
            <person name="Thomas P.D."/>
            <person name="Tyler B.M."/>
            <person name="De Vries R.P."/>
            <person name="Kamoun S."/>
            <person name="Yandell M."/>
            <person name="Tisserat N."/>
            <person name="Buell C.R."/>
        </authorList>
    </citation>
    <scope>NUCLEOTIDE SEQUENCE</scope>
    <source>
        <strain evidence="9">DAOM:BR144</strain>
    </source>
</reference>
<dbReference type="GO" id="GO:0008239">
    <property type="term" value="F:dipeptidyl-peptidase activity"/>
    <property type="evidence" value="ECO:0007669"/>
    <property type="project" value="TreeGrafter"/>
</dbReference>
<dbReference type="GO" id="GO:0070008">
    <property type="term" value="F:serine-type exopeptidase activity"/>
    <property type="evidence" value="ECO:0007669"/>
    <property type="project" value="InterPro"/>
</dbReference>
<keyword evidence="7" id="KW-1133">Transmembrane helix</keyword>
<evidence type="ECO:0008006" key="10">
    <source>
        <dbReference type="Google" id="ProtNLM"/>
    </source>
</evidence>